<reference evidence="1" key="2">
    <citation type="submission" date="2023-01" db="EMBL/GenBank/DDBJ databases">
        <authorList>
            <person name="Sun Q."/>
            <person name="Evtushenko L."/>
        </authorList>
    </citation>
    <scope>NUCLEOTIDE SEQUENCE</scope>
    <source>
        <strain evidence="1">VKM B-2935</strain>
    </source>
</reference>
<sequence length="469" mass="49220">MTEGFFVGKGDKTTCGGEVLDGDARVNMFGILHAREGDRVSCGKDGKIYQISGGVPFIDSHGKLMAGTLDSWSTCPCKARLIASVHGASYYKEDLAPQASRTVAQPFSSTAASPPATPQQSAFMPSGVPASAAFTGVEPQEPGFYVVPKSMSRQALEATLFPEPDPAVMRKFNALNLGVGEVKAGSMIVLSDPDNSSCTYQEALLMEAAAKANDALKPLSADEADFMMQHHDEIEAFLAHGATAIGIGETIFAKHLENVRTVLRDIEELHQRSFQRDGHLRSQQFFAQRKRLLSLLDNNLNDLTRKGIGLSDHPNLKHTLGISNKSLVHKWTQAGAAGQIPGYATHIDGVSKAAKVVKYGGWVGTAVGGGASYMKVQDVCSAGSTEECEKVKFTETASFIGGAIGGAAAGFYLTGSAVGTLCLAIGVPTLGAGGLVCGIVVVGVSSFAAGAITEKATEIAAEKIYEVTK</sequence>
<protein>
    <recommendedName>
        <fullName evidence="3">PAAR domain-containing protein</fullName>
    </recommendedName>
</protein>
<accession>A0A9W6NG14</accession>
<evidence type="ECO:0000313" key="1">
    <source>
        <dbReference type="EMBL" id="GLK89382.1"/>
    </source>
</evidence>
<evidence type="ECO:0000313" key="2">
    <source>
        <dbReference type="Proteomes" id="UP001143328"/>
    </source>
</evidence>
<dbReference type="AlphaFoldDB" id="A0A9W6NG14"/>
<organism evidence="1 2">
    <name type="scientific">Pseudomonas turukhanskensis</name>
    <dbReference type="NCBI Taxonomy" id="1806536"/>
    <lineage>
        <taxon>Bacteria</taxon>
        <taxon>Pseudomonadati</taxon>
        <taxon>Pseudomonadota</taxon>
        <taxon>Gammaproteobacteria</taxon>
        <taxon>Pseudomonadales</taxon>
        <taxon>Pseudomonadaceae</taxon>
        <taxon>Pseudomonas</taxon>
    </lineage>
</organism>
<keyword evidence="2" id="KW-1185">Reference proteome</keyword>
<gene>
    <name evidence="1" type="ORF">GCM10017655_24440</name>
</gene>
<dbReference type="CDD" id="cd14744">
    <property type="entry name" value="PAAR_CT_2"/>
    <property type="match status" value="1"/>
</dbReference>
<dbReference type="Pfam" id="PF05488">
    <property type="entry name" value="PAAR_motif"/>
    <property type="match status" value="1"/>
</dbReference>
<dbReference type="RefSeq" id="WP_271195579.1">
    <property type="nucleotide sequence ID" value="NZ_BSFN01000006.1"/>
</dbReference>
<proteinExistence type="predicted"/>
<evidence type="ECO:0008006" key="3">
    <source>
        <dbReference type="Google" id="ProtNLM"/>
    </source>
</evidence>
<name>A0A9W6NG14_9PSED</name>
<dbReference type="Proteomes" id="UP001143328">
    <property type="component" value="Unassembled WGS sequence"/>
</dbReference>
<comment type="caution">
    <text evidence="1">The sequence shown here is derived from an EMBL/GenBank/DDBJ whole genome shotgun (WGS) entry which is preliminary data.</text>
</comment>
<dbReference type="InterPro" id="IPR008727">
    <property type="entry name" value="PAAR_motif"/>
</dbReference>
<dbReference type="EMBL" id="BSFN01000006">
    <property type="protein sequence ID" value="GLK89382.1"/>
    <property type="molecule type" value="Genomic_DNA"/>
</dbReference>
<reference evidence="1" key="1">
    <citation type="journal article" date="2014" name="Int. J. Syst. Evol. Microbiol.">
        <title>Complete genome sequence of Corynebacterium casei LMG S-19264T (=DSM 44701T), isolated from a smear-ripened cheese.</title>
        <authorList>
            <consortium name="US DOE Joint Genome Institute (JGI-PGF)"/>
            <person name="Walter F."/>
            <person name="Albersmeier A."/>
            <person name="Kalinowski J."/>
            <person name="Ruckert C."/>
        </authorList>
    </citation>
    <scope>NUCLEOTIDE SEQUENCE</scope>
    <source>
        <strain evidence="1">VKM B-2935</strain>
    </source>
</reference>